<dbReference type="Gene3D" id="3.40.50.12370">
    <property type="match status" value="1"/>
</dbReference>
<dbReference type="EMBL" id="JAVDPW010000001">
    <property type="protein sequence ID" value="MDR6288149.1"/>
    <property type="molecule type" value="Genomic_DNA"/>
</dbReference>
<feature type="domain" description="UspA" evidence="3">
    <location>
        <begin position="236"/>
        <end position="304"/>
    </location>
</feature>
<sequence>MAAPHLIRIKAPAVPSDHHTDARPRPRHFPGKAKTMSYKDVLVHVGAAETPALAAAIGLARRHDARLIGLGVESFAYLGMYGVEPVPPSIVEAFEDAAAAELEAAKSRFDKTVEQYGYAGRSEWRSERGILVESIGFNGRYADVIVVDQTDPSHSHPPFGLPAELALGSGRPVMIIPFIGTRSPIGDHVAVAWNASREAARAVADAMPILVKAQRVDVLAVDHHRTDRMPGLDIARHLAAHGVTANVVMREKVLDPATEILNFLAENGSDLLVMGCYGHARLREVIFGGVSQAMLKSMTVPVLMSH</sequence>
<keyword evidence="5" id="KW-1185">Reference proteome</keyword>
<accession>A0ABU1JJE1</accession>
<evidence type="ECO:0000313" key="4">
    <source>
        <dbReference type="EMBL" id="MDR6288149.1"/>
    </source>
</evidence>
<dbReference type="Proteomes" id="UP001262410">
    <property type="component" value="Unassembled WGS sequence"/>
</dbReference>
<dbReference type="RefSeq" id="WP_309792113.1">
    <property type="nucleotide sequence ID" value="NZ_JAVDPW010000001.1"/>
</dbReference>
<evidence type="ECO:0000313" key="5">
    <source>
        <dbReference type="Proteomes" id="UP001262410"/>
    </source>
</evidence>
<dbReference type="PRINTS" id="PR01438">
    <property type="entry name" value="UNVRSLSTRESS"/>
</dbReference>
<protein>
    <submittedName>
        <fullName evidence="4">Nucleotide-binding universal stress UspA family protein</fullName>
    </submittedName>
</protein>
<dbReference type="CDD" id="cd00293">
    <property type="entry name" value="USP-like"/>
    <property type="match status" value="1"/>
</dbReference>
<evidence type="ECO:0000256" key="1">
    <source>
        <dbReference type="ARBA" id="ARBA00008791"/>
    </source>
</evidence>
<dbReference type="PANTHER" id="PTHR46268">
    <property type="entry name" value="STRESS RESPONSE PROTEIN NHAX"/>
    <property type="match status" value="1"/>
</dbReference>
<comment type="similarity">
    <text evidence="1">Belongs to the universal stress protein A family.</text>
</comment>
<dbReference type="Pfam" id="PF00582">
    <property type="entry name" value="Usp"/>
    <property type="match status" value="1"/>
</dbReference>
<dbReference type="InterPro" id="IPR006015">
    <property type="entry name" value="Universal_stress_UspA"/>
</dbReference>
<comment type="caution">
    <text evidence="4">The sequence shown here is derived from an EMBL/GenBank/DDBJ whole genome shotgun (WGS) entry which is preliminary data.</text>
</comment>
<dbReference type="SUPFAM" id="SSF52402">
    <property type="entry name" value="Adenine nucleotide alpha hydrolases-like"/>
    <property type="match status" value="2"/>
</dbReference>
<evidence type="ECO:0000256" key="2">
    <source>
        <dbReference type="SAM" id="MobiDB-lite"/>
    </source>
</evidence>
<proteinExistence type="inferred from homology"/>
<name>A0ABU1JJE1_9PROT</name>
<dbReference type="InterPro" id="IPR006016">
    <property type="entry name" value="UspA"/>
</dbReference>
<feature type="region of interest" description="Disordered" evidence="2">
    <location>
        <begin position="13"/>
        <end position="32"/>
    </location>
</feature>
<dbReference type="PANTHER" id="PTHR46268:SF15">
    <property type="entry name" value="UNIVERSAL STRESS PROTEIN HP_0031"/>
    <property type="match status" value="1"/>
</dbReference>
<organism evidence="4 5">
    <name type="scientific">Inquilinus ginsengisoli</name>
    <dbReference type="NCBI Taxonomy" id="363840"/>
    <lineage>
        <taxon>Bacteria</taxon>
        <taxon>Pseudomonadati</taxon>
        <taxon>Pseudomonadota</taxon>
        <taxon>Alphaproteobacteria</taxon>
        <taxon>Rhodospirillales</taxon>
        <taxon>Rhodospirillaceae</taxon>
        <taxon>Inquilinus</taxon>
    </lineage>
</organism>
<evidence type="ECO:0000259" key="3">
    <source>
        <dbReference type="Pfam" id="PF00582"/>
    </source>
</evidence>
<gene>
    <name evidence="4" type="ORF">E9232_000648</name>
</gene>
<reference evidence="4 5" key="1">
    <citation type="submission" date="2023-07" db="EMBL/GenBank/DDBJ databases">
        <title>Sorghum-associated microbial communities from plants grown in Nebraska, USA.</title>
        <authorList>
            <person name="Schachtman D."/>
        </authorList>
    </citation>
    <scope>NUCLEOTIDE SEQUENCE [LARGE SCALE GENOMIC DNA]</scope>
    <source>
        <strain evidence="4 5">584</strain>
    </source>
</reference>